<feature type="region of interest" description="Disordered" evidence="1">
    <location>
        <begin position="58"/>
        <end position="384"/>
    </location>
</feature>
<dbReference type="Proteomes" id="UP001283361">
    <property type="component" value="Unassembled WGS sequence"/>
</dbReference>
<dbReference type="AlphaFoldDB" id="A0AAE1A3G1"/>
<feature type="compositionally biased region" description="Basic and acidic residues" evidence="1">
    <location>
        <begin position="223"/>
        <end position="238"/>
    </location>
</feature>
<gene>
    <name evidence="2" type="ORF">RRG08_007398</name>
</gene>
<feature type="compositionally biased region" description="Basic and acidic residues" evidence="1">
    <location>
        <begin position="452"/>
        <end position="465"/>
    </location>
</feature>
<accession>A0AAE1A3G1</accession>
<feature type="compositionally biased region" description="Basic and acidic residues" evidence="1">
    <location>
        <begin position="423"/>
        <end position="435"/>
    </location>
</feature>
<keyword evidence="3" id="KW-1185">Reference proteome</keyword>
<feature type="compositionally biased region" description="Gly residues" evidence="1">
    <location>
        <begin position="107"/>
        <end position="138"/>
    </location>
</feature>
<feature type="compositionally biased region" description="Basic and acidic residues" evidence="1">
    <location>
        <begin position="79"/>
        <end position="94"/>
    </location>
</feature>
<feature type="compositionally biased region" description="Acidic residues" evidence="1">
    <location>
        <begin position="188"/>
        <end position="213"/>
    </location>
</feature>
<feature type="compositionally biased region" description="Polar residues" evidence="1">
    <location>
        <begin position="438"/>
        <end position="449"/>
    </location>
</feature>
<evidence type="ECO:0000313" key="3">
    <source>
        <dbReference type="Proteomes" id="UP001283361"/>
    </source>
</evidence>
<reference evidence="2" key="1">
    <citation type="journal article" date="2023" name="G3 (Bethesda)">
        <title>A reference genome for the long-term kleptoplast-retaining sea slug Elysia crispata morphotype clarki.</title>
        <authorList>
            <person name="Eastman K.E."/>
            <person name="Pendleton A.L."/>
            <person name="Shaikh M.A."/>
            <person name="Suttiyut T."/>
            <person name="Ogas R."/>
            <person name="Tomko P."/>
            <person name="Gavelis G."/>
            <person name="Widhalm J.R."/>
            <person name="Wisecaver J.H."/>
        </authorList>
    </citation>
    <scope>NUCLEOTIDE SEQUENCE</scope>
    <source>
        <strain evidence="2">ECLA1</strain>
    </source>
</reference>
<evidence type="ECO:0000313" key="2">
    <source>
        <dbReference type="EMBL" id="KAK3780544.1"/>
    </source>
</evidence>
<feature type="region of interest" description="Disordered" evidence="1">
    <location>
        <begin position="593"/>
        <end position="640"/>
    </location>
</feature>
<feature type="compositionally biased region" description="Basic and acidic residues" evidence="1">
    <location>
        <begin position="357"/>
        <end position="374"/>
    </location>
</feature>
<feature type="compositionally biased region" description="Basic and acidic residues" evidence="1">
    <location>
        <begin position="595"/>
        <end position="617"/>
    </location>
</feature>
<protein>
    <submittedName>
        <fullName evidence="2">Uncharacterized protein</fullName>
    </submittedName>
</protein>
<feature type="compositionally biased region" description="Basic and acidic residues" evidence="1">
    <location>
        <begin position="295"/>
        <end position="306"/>
    </location>
</feature>
<evidence type="ECO:0000256" key="1">
    <source>
        <dbReference type="SAM" id="MobiDB-lite"/>
    </source>
</evidence>
<feature type="compositionally biased region" description="Acidic residues" evidence="1">
    <location>
        <begin position="239"/>
        <end position="248"/>
    </location>
</feature>
<name>A0AAE1A3G1_9GAST</name>
<feature type="compositionally biased region" description="Polar residues" evidence="1">
    <location>
        <begin position="512"/>
        <end position="524"/>
    </location>
</feature>
<feature type="region of interest" description="Disordered" evidence="1">
    <location>
        <begin position="507"/>
        <end position="545"/>
    </location>
</feature>
<feature type="compositionally biased region" description="Gly residues" evidence="1">
    <location>
        <begin position="282"/>
        <end position="294"/>
    </location>
</feature>
<feature type="compositionally biased region" description="Acidic residues" evidence="1">
    <location>
        <begin position="255"/>
        <end position="281"/>
    </location>
</feature>
<feature type="compositionally biased region" description="Acidic residues" evidence="1">
    <location>
        <begin position="139"/>
        <end position="181"/>
    </location>
</feature>
<feature type="region of interest" description="Disordered" evidence="1">
    <location>
        <begin position="415"/>
        <end position="492"/>
    </location>
</feature>
<sequence>MTGFSIFLSTLSHLEPDEEVNQGQQLVYKRGQSREPEWQPKFCELFCDERTLIFRDSEHDEVGGAGCNDDGGGGGGGGGDERTLIFRDSEHDEVGGAGCNDDDDNDGGSGGDAEDSGGGGGDCGGDGGGGGGSGCGGDGDGDGDGDDDSDDGDGGGGDDDDDSDDGDGGGDDDDDDDDDSDGGGGGDGDGDDDDDDDDDDGDGGSGGDAEDSGVDGGGSGSGGDERTLIFRDSEHDEVGTVDDGDDGDGVGGGDSGDDDDDHGGDNNDYDDDADDDDDDDGGGGGGDGGGSGSGGDERTLIFRDSEHDEQDDSTASATETKESTPVGGQSPLDPENTTTPTGLGVATIILENPEDSVAEKTHRSEPTPAKREVSYSKSKPPPATCHKYEVRRSNSVPNAPSTDVEQVTRTLRLRRKISLTDKPSSKFTEKPEKKPQRASATRVNSTLKNASRKLEKQLENQEIRGLRAKKAAPPPPALDQVNETSPDFTDNPKLELFLPVTEDFSSVDGAQDSESGISSPSQDIASGIPSGPGNPDPPRTPHHLRSVPPIIISAASVAATCVKLVRVRTRLDGGKDHFETRWGYKARRRAAARRAALEKERQEREQREQREGAREDSQQEDSIVSEDATTSTSHRLHHPDISLFSGQNSLDLKYLPKPSHRKFSAELRPETWSHKMAHWGGLESMRVSNLDTSGLSLGCL</sequence>
<organism evidence="2 3">
    <name type="scientific">Elysia crispata</name>
    <name type="common">lettuce slug</name>
    <dbReference type="NCBI Taxonomy" id="231223"/>
    <lineage>
        <taxon>Eukaryota</taxon>
        <taxon>Metazoa</taxon>
        <taxon>Spiralia</taxon>
        <taxon>Lophotrochozoa</taxon>
        <taxon>Mollusca</taxon>
        <taxon>Gastropoda</taxon>
        <taxon>Heterobranchia</taxon>
        <taxon>Euthyneura</taxon>
        <taxon>Panpulmonata</taxon>
        <taxon>Sacoglossa</taxon>
        <taxon>Placobranchoidea</taxon>
        <taxon>Plakobranchidae</taxon>
        <taxon>Elysia</taxon>
    </lineage>
</organism>
<dbReference type="EMBL" id="JAWDGP010002709">
    <property type="protein sequence ID" value="KAK3780544.1"/>
    <property type="molecule type" value="Genomic_DNA"/>
</dbReference>
<proteinExistence type="predicted"/>
<comment type="caution">
    <text evidence="2">The sequence shown here is derived from an EMBL/GenBank/DDBJ whole genome shotgun (WGS) entry which is preliminary data.</text>
</comment>
<feature type="compositionally biased region" description="Gly residues" evidence="1">
    <location>
        <begin position="63"/>
        <end position="78"/>
    </location>
</feature>